<organism evidence="1 2">
    <name type="scientific">Flavobacterium chilense</name>
    <dbReference type="NCBI Taxonomy" id="946677"/>
    <lineage>
        <taxon>Bacteria</taxon>
        <taxon>Pseudomonadati</taxon>
        <taxon>Bacteroidota</taxon>
        <taxon>Flavobacteriia</taxon>
        <taxon>Flavobacteriales</taxon>
        <taxon>Flavobacteriaceae</taxon>
        <taxon>Flavobacterium</taxon>
    </lineage>
</organism>
<keyword evidence="2" id="KW-1185">Reference proteome</keyword>
<protein>
    <submittedName>
        <fullName evidence="1">Uncharacterized protein</fullName>
    </submittedName>
</protein>
<evidence type="ECO:0000313" key="2">
    <source>
        <dbReference type="Proteomes" id="UP000184028"/>
    </source>
</evidence>
<dbReference type="STRING" id="946677.SAMN05444484_102117"/>
<dbReference type="AlphaFoldDB" id="A0A1M7CDK7"/>
<sequence>MKAYVIYFTTIISVFSIKSFGQDTKNSSIIVTKGSVVLKTDNTAKDDRVIVGYYVEETINAAFGKRVTKYEVSKLDMVYTNDLGPNNTRVVTPIYRKTKTRTAQGIPFTKTLDTVAETIRPVVVDVITPAEIRNNAAETVKPVAVNVIPPSEGQKYLTIDVVKTYAKVLSKGYKSIEMLTKVADRAYFEGDLTTAAKYYGELLNMNTKLDAMYYYRYAQSLKGINQVKKGEEMMRLFESKNMAYKVSAIK</sequence>
<name>A0A1M7CDK7_9FLAO</name>
<reference evidence="2" key="1">
    <citation type="submission" date="2016-11" db="EMBL/GenBank/DDBJ databases">
        <authorList>
            <person name="Varghese N."/>
            <person name="Submissions S."/>
        </authorList>
    </citation>
    <scope>NUCLEOTIDE SEQUENCE [LARGE SCALE GENOMIC DNA]</scope>
    <source>
        <strain evidence="2">DSM 24724</strain>
    </source>
</reference>
<dbReference type="OrthoDB" id="1324191at2"/>
<evidence type="ECO:0000313" key="1">
    <source>
        <dbReference type="EMBL" id="SHL65374.1"/>
    </source>
</evidence>
<accession>A0A1M7CDK7</accession>
<dbReference type="EMBL" id="FRBT01000002">
    <property type="protein sequence ID" value="SHL65374.1"/>
    <property type="molecule type" value="Genomic_DNA"/>
</dbReference>
<gene>
    <name evidence="1" type="ORF">SAMN05444484_102117</name>
</gene>
<dbReference type="RefSeq" id="WP_068841580.1">
    <property type="nucleotide sequence ID" value="NZ_FRBT01000002.1"/>
</dbReference>
<dbReference type="Proteomes" id="UP000184028">
    <property type="component" value="Unassembled WGS sequence"/>
</dbReference>
<proteinExistence type="predicted"/>